<dbReference type="InterPro" id="IPR011990">
    <property type="entry name" value="TPR-like_helical_dom_sf"/>
</dbReference>
<dbReference type="EMBL" id="AP019846">
    <property type="protein sequence ID" value="BBM58797.1"/>
    <property type="molecule type" value="Genomic_DNA"/>
</dbReference>
<dbReference type="PROSITE" id="PS50005">
    <property type="entry name" value="TPR"/>
    <property type="match status" value="1"/>
</dbReference>
<dbReference type="AlphaFoldDB" id="A0A510L5C4"/>
<dbReference type="Gene3D" id="1.25.40.10">
    <property type="entry name" value="Tetratricopeptide repeat domain"/>
    <property type="match status" value="3"/>
</dbReference>
<dbReference type="PANTHER" id="PTHR12558:SF13">
    <property type="entry name" value="CELL DIVISION CYCLE PROTEIN 27 HOMOLOG"/>
    <property type="match status" value="1"/>
</dbReference>
<dbReference type="PANTHER" id="PTHR12558">
    <property type="entry name" value="CELL DIVISION CYCLE 16,23,27"/>
    <property type="match status" value="1"/>
</dbReference>
<organism evidence="2 3">
    <name type="scientific">Leptotrichia hongkongensis</name>
    <dbReference type="NCBI Taxonomy" id="554406"/>
    <lineage>
        <taxon>Bacteria</taxon>
        <taxon>Fusobacteriati</taxon>
        <taxon>Fusobacteriota</taxon>
        <taxon>Fusobacteriia</taxon>
        <taxon>Fusobacteriales</taxon>
        <taxon>Leptotrichiaceae</taxon>
        <taxon>Leptotrichia</taxon>
    </lineage>
</organism>
<keyword evidence="1" id="KW-0802">TPR repeat</keyword>
<proteinExistence type="predicted"/>
<evidence type="ECO:0008006" key="4">
    <source>
        <dbReference type="Google" id="ProtNLM"/>
    </source>
</evidence>
<name>A0A510L5C4_9FUSO</name>
<feature type="repeat" description="TPR" evidence="1">
    <location>
        <begin position="236"/>
        <end position="269"/>
    </location>
</feature>
<dbReference type="KEGG" id="lhg:JMUB5056_0379"/>
<evidence type="ECO:0000256" key="1">
    <source>
        <dbReference type="PROSITE-ProRule" id="PRU00339"/>
    </source>
</evidence>
<dbReference type="Pfam" id="PF13181">
    <property type="entry name" value="TPR_8"/>
    <property type="match status" value="2"/>
</dbReference>
<dbReference type="SUPFAM" id="SSF81901">
    <property type="entry name" value="HCP-like"/>
    <property type="match status" value="1"/>
</dbReference>
<sequence>MKKILLIGAILVTGAISFADGKSDYEKAVKLAGEKKVAEAVKVLEGVAKGTDAAYAQKANLELGAYYLQENKVAQAKPYLQAAWGNGQSTNAEAVEAARLLYLVGIQQKNKAEAEKYILWTDEKSGGSNADIASSLIIFYFDNNEQSKGTARYNKAVQSSNKDFVAEVNYNIGQYYLTKNNNAQAKSYLQKAYTGAKDRVNGAGILLAEIAMNEKNPAQAEKYLLEMNTASQGKNGQILGMLGTYYLQQNNPKKAEEFLTKTIAVEPKNVSAKILLLGIYEAQSNTAKITPLYNQIKSAVPKDTNKQIGIYFGSIGAPGLAEKYLQKAINENKDNSAKVILGQVYAGQGRKEEAIKILQEAVNNKVSGAAEVLKQVQAMKK</sequence>
<dbReference type="SMART" id="SM00028">
    <property type="entry name" value="TPR"/>
    <property type="match status" value="3"/>
</dbReference>
<dbReference type="SUPFAM" id="SSF48452">
    <property type="entry name" value="TPR-like"/>
    <property type="match status" value="1"/>
</dbReference>
<reference evidence="2 3" key="1">
    <citation type="submission" date="2019-07" db="EMBL/GenBank/DDBJ databases">
        <title>Complete Genome Sequence of Leptotrichia hongkongensis Strain JMUB5056.</title>
        <authorList>
            <person name="Watanabe S."/>
            <person name="Cui L."/>
        </authorList>
    </citation>
    <scope>NUCLEOTIDE SEQUENCE [LARGE SCALE GENOMIC DNA]</scope>
    <source>
        <strain evidence="2 3">JMUB5056</strain>
    </source>
</reference>
<dbReference type="OrthoDB" id="78717at2"/>
<protein>
    <recommendedName>
        <fullName evidence="4">Tetratricopeptide repeat protein</fullName>
    </recommendedName>
</protein>
<accession>A0A510L5C4</accession>
<gene>
    <name evidence="2" type="ORF">JMUB5056_0379</name>
</gene>
<dbReference type="RefSeq" id="WP_147004930.1">
    <property type="nucleotide sequence ID" value="NZ_AP019846.1"/>
</dbReference>
<dbReference type="InterPro" id="IPR019734">
    <property type="entry name" value="TPR_rpt"/>
</dbReference>
<evidence type="ECO:0000313" key="2">
    <source>
        <dbReference type="EMBL" id="BBM58797.1"/>
    </source>
</evidence>
<evidence type="ECO:0000313" key="3">
    <source>
        <dbReference type="Proteomes" id="UP000321561"/>
    </source>
</evidence>
<dbReference type="Pfam" id="PF13432">
    <property type="entry name" value="TPR_16"/>
    <property type="match status" value="1"/>
</dbReference>
<dbReference type="Proteomes" id="UP000321561">
    <property type="component" value="Chromosome"/>
</dbReference>